<dbReference type="AlphaFoldDB" id="A0A4S4MQE9"/>
<sequence>MAGKNSNKFPQQSQDSDDNGIMELVAKQMQTSWEKKKQEQEQKFLEMAKTDLLRCGATRADEFADAAKQM</sequence>
<reference evidence="1 2" key="1">
    <citation type="submission" date="2019-02" db="EMBL/GenBank/DDBJ databases">
        <title>Genome sequencing of the rare red list fungi Antrodiella citrinella (Flaviporus citrinellus).</title>
        <authorList>
            <person name="Buettner E."/>
            <person name="Kellner H."/>
        </authorList>
    </citation>
    <scope>NUCLEOTIDE SEQUENCE [LARGE SCALE GENOMIC DNA]</scope>
    <source>
        <strain evidence="1 2">DSM 108506</strain>
    </source>
</reference>
<gene>
    <name evidence="1" type="ORF">EUX98_g5993</name>
</gene>
<proteinExistence type="predicted"/>
<dbReference type="OrthoDB" id="3235454at2759"/>
<name>A0A4S4MQE9_9APHY</name>
<comment type="caution">
    <text evidence="1">The sequence shown here is derived from an EMBL/GenBank/DDBJ whole genome shotgun (WGS) entry which is preliminary data.</text>
</comment>
<organism evidence="1 2">
    <name type="scientific">Antrodiella citrinella</name>
    <dbReference type="NCBI Taxonomy" id="2447956"/>
    <lineage>
        <taxon>Eukaryota</taxon>
        <taxon>Fungi</taxon>
        <taxon>Dikarya</taxon>
        <taxon>Basidiomycota</taxon>
        <taxon>Agaricomycotina</taxon>
        <taxon>Agaricomycetes</taxon>
        <taxon>Polyporales</taxon>
        <taxon>Steccherinaceae</taxon>
        <taxon>Antrodiella</taxon>
    </lineage>
</organism>
<evidence type="ECO:0000313" key="1">
    <source>
        <dbReference type="EMBL" id="THH28189.1"/>
    </source>
</evidence>
<keyword evidence="2" id="KW-1185">Reference proteome</keyword>
<dbReference type="Proteomes" id="UP000308730">
    <property type="component" value="Unassembled WGS sequence"/>
</dbReference>
<evidence type="ECO:0000313" key="2">
    <source>
        <dbReference type="Proteomes" id="UP000308730"/>
    </source>
</evidence>
<dbReference type="EMBL" id="SGPM01000195">
    <property type="protein sequence ID" value="THH28189.1"/>
    <property type="molecule type" value="Genomic_DNA"/>
</dbReference>
<protein>
    <submittedName>
        <fullName evidence="1">Uncharacterized protein</fullName>
    </submittedName>
</protein>
<accession>A0A4S4MQE9</accession>